<dbReference type="InterPro" id="IPR050166">
    <property type="entry name" value="ABC_transporter_ATP-bind"/>
</dbReference>
<dbReference type="GO" id="GO:0016887">
    <property type="term" value="F:ATP hydrolysis activity"/>
    <property type="evidence" value="ECO:0007669"/>
    <property type="project" value="InterPro"/>
</dbReference>
<organism evidence="6">
    <name type="scientific">Ruegeria sp. PrR005</name>
    <dbReference type="NCBI Taxonomy" id="2706882"/>
    <lineage>
        <taxon>Bacteria</taxon>
        <taxon>Pseudomonadati</taxon>
        <taxon>Pseudomonadota</taxon>
        <taxon>Alphaproteobacteria</taxon>
        <taxon>Rhodobacterales</taxon>
        <taxon>Roseobacteraceae</taxon>
        <taxon>Ruegeria</taxon>
    </lineage>
</organism>
<gene>
    <name evidence="6" type="ORF">G0P99_10755</name>
</gene>
<dbReference type="GO" id="GO:0005524">
    <property type="term" value="F:ATP binding"/>
    <property type="evidence" value="ECO:0007669"/>
    <property type="project" value="UniProtKB-KW"/>
</dbReference>
<feature type="domain" description="ABC transporter" evidence="5">
    <location>
        <begin position="3"/>
        <end position="230"/>
    </location>
</feature>
<keyword evidence="2" id="KW-0813">Transport</keyword>
<comment type="caution">
    <text evidence="6">The sequence shown here is derived from an EMBL/GenBank/DDBJ whole genome shotgun (WGS) entry which is preliminary data.</text>
</comment>
<dbReference type="InterPro" id="IPR003439">
    <property type="entry name" value="ABC_transporter-like_ATP-bd"/>
</dbReference>
<evidence type="ECO:0000259" key="5">
    <source>
        <dbReference type="PROSITE" id="PS50893"/>
    </source>
</evidence>
<dbReference type="SMART" id="SM00382">
    <property type="entry name" value="AAA"/>
    <property type="match status" value="1"/>
</dbReference>
<dbReference type="SUPFAM" id="SSF52540">
    <property type="entry name" value="P-loop containing nucleoside triphosphate hydrolases"/>
    <property type="match status" value="1"/>
</dbReference>
<dbReference type="PROSITE" id="PS00211">
    <property type="entry name" value="ABC_TRANSPORTER_1"/>
    <property type="match status" value="1"/>
</dbReference>
<protein>
    <submittedName>
        <fullName evidence="6">ABC transporter ATP-binding protein</fullName>
    </submittedName>
</protein>
<name>A0A6B2NQ41_9RHOB</name>
<accession>A0A6B2NQ41</accession>
<dbReference type="AlphaFoldDB" id="A0A6B2NQ41"/>
<evidence type="ECO:0000313" key="6">
    <source>
        <dbReference type="EMBL" id="NDW45440.1"/>
    </source>
</evidence>
<dbReference type="EMBL" id="JAAGOX010000014">
    <property type="protein sequence ID" value="NDW45440.1"/>
    <property type="molecule type" value="Genomic_DNA"/>
</dbReference>
<keyword evidence="4 6" id="KW-0067">ATP-binding</keyword>
<dbReference type="Gene3D" id="3.40.50.300">
    <property type="entry name" value="P-loop containing nucleotide triphosphate hydrolases"/>
    <property type="match status" value="1"/>
</dbReference>
<keyword evidence="3" id="KW-0547">Nucleotide-binding</keyword>
<evidence type="ECO:0000256" key="2">
    <source>
        <dbReference type="ARBA" id="ARBA00022448"/>
    </source>
</evidence>
<evidence type="ECO:0000256" key="4">
    <source>
        <dbReference type="ARBA" id="ARBA00022840"/>
    </source>
</evidence>
<dbReference type="PANTHER" id="PTHR42788">
    <property type="entry name" value="TAURINE IMPORT ATP-BINDING PROTEIN-RELATED"/>
    <property type="match status" value="1"/>
</dbReference>
<dbReference type="PANTHER" id="PTHR42788:SF20">
    <property type="entry name" value="ABC TRANSPORTER ATP-BINDING PROTEIN"/>
    <property type="match status" value="1"/>
</dbReference>
<dbReference type="Pfam" id="PF00005">
    <property type="entry name" value="ABC_tran"/>
    <property type="match status" value="1"/>
</dbReference>
<dbReference type="RefSeq" id="WP_164129620.1">
    <property type="nucleotide sequence ID" value="NZ_JAAGOX010000014.1"/>
</dbReference>
<dbReference type="InterPro" id="IPR017871">
    <property type="entry name" value="ABC_transporter-like_CS"/>
</dbReference>
<proteinExistence type="inferred from homology"/>
<evidence type="ECO:0000256" key="3">
    <source>
        <dbReference type="ARBA" id="ARBA00022741"/>
    </source>
</evidence>
<reference evidence="6" key="1">
    <citation type="submission" date="2020-02" db="EMBL/GenBank/DDBJ databases">
        <title>Delineation of the pyrene-degrading pathway in Roseobacter clade bacteria by genomic analysis.</title>
        <authorList>
            <person name="Zhou H."/>
            <person name="Wang H."/>
        </authorList>
    </citation>
    <scope>NUCLEOTIDE SEQUENCE</scope>
    <source>
        <strain evidence="6">PrR005</strain>
    </source>
</reference>
<evidence type="ECO:0000256" key="1">
    <source>
        <dbReference type="ARBA" id="ARBA00005417"/>
    </source>
</evidence>
<sequence length="255" mass="27916">MELAVRGLTHRYGDMVVLDDISLHIPAGEILCVVGPSGCGKSTLLRMLGGLEQPDWGEVLQGGTPPEGCLNPLTYVFQDFALLPWRSVAGNVSLVLEDHRLPSDRVRAIIQDVLARTRLSDFHDALPRQLSGGMKQRVAIARALAVNPAVMLLDEPLSALDAQTRELLMEDLVALWERQPFTGVYVTHNLAEAVRLGHRIAVLSRRPGRVREVIEVPGPLSERHAGDAGLEAIQAHLWALMRDEAMAADLELLDA</sequence>
<dbReference type="CDD" id="cd03293">
    <property type="entry name" value="ABC_NrtD_SsuB_transporters"/>
    <property type="match status" value="1"/>
</dbReference>
<comment type="similarity">
    <text evidence="1">Belongs to the ABC transporter superfamily.</text>
</comment>
<dbReference type="PROSITE" id="PS50893">
    <property type="entry name" value="ABC_TRANSPORTER_2"/>
    <property type="match status" value="1"/>
</dbReference>
<dbReference type="InterPro" id="IPR003593">
    <property type="entry name" value="AAA+_ATPase"/>
</dbReference>
<dbReference type="InterPro" id="IPR027417">
    <property type="entry name" value="P-loop_NTPase"/>
</dbReference>